<dbReference type="RefSeq" id="WP_245909203.1">
    <property type="nucleotide sequence ID" value="NZ_QKZI01000001.1"/>
</dbReference>
<keyword evidence="1" id="KW-0167">Capsid protein</keyword>
<protein>
    <submittedName>
        <fullName evidence="1">Spore coat protein W</fullName>
    </submittedName>
</protein>
<dbReference type="EMBL" id="QKZI01000001">
    <property type="protein sequence ID" value="PZX07602.1"/>
    <property type="molecule type" value="Genomic_DNA"/>
</dbReference>
<evidence type="ECO:0000313" key="2">
    <source>
        <dbReference type="Proteomes" id="UP000248646"/>
    </source>
</evidence>
<dbReference type="Proteomes" id="UP000248646">
    <property type="component" value="Unassembled WGS sequence"/>
</dbReference>
<gene>
    <name evidence="1" type="ORF">C7437_101721</name>
</gene>
<comment type="caution">
    <text evidence="1">The sequence shown here is derived from an EMBL/GenBank/DDBJ whole genome shotgun (WGS) entry which is preliminary data.</text>
</comment>
<evidence type="ECO:0000313" key="1">
    <source>
        <dbReference type="EMBL" id="PZX07602.1"/>
    </source>
</evidence>
<keyword evidence="2" id="KW-1185">Reference proteome</keyword>
<proteinExistence type="predicted"/>
<sequence length="71" mass="7959">MSDLPGKPKEIPNKVIDLLVSDTLRRNGINLENVKGKLSDEQKQALKELVEDLTKQVDAFVDQPNSTKKDL</sequence>
<accession>A0A2W7MJX8</accession>
<name>A0A2W7MJX8_9BACI</name>
<keyword evidence="1" id="KW-0946">Virion</keyword>
<organism evidence="1 2">
    <name type="scientific">Psychrobacillus insolitus</name>
    <dbReference type="NCBI Taxonomy" id="1461"/>
    <lineage>
        <taxon>Bacteria</taxon>
        <taxon>Bacillati</taxon>
        <taxon>Bacillota</taxon>
        <taxon>Bacilli</taxon>
        <taxon>Bacillales</taxon>
        <taxon>Bacillaceae</taxon>
        <taxon>Psychrobacillus</taxon>
    </lineage>
</organism>
<dbReference type="AlphaFoldDB" id="A0A2W7MJX8"/>
<reference evidence="1 2" key="1">
    <citation type="submission" date="2018-06" db="EMBL/GenBank/DDBJ databases">
        <title>Genomic Encyclopedia of Type Strains, Phase IV (KMG-IV): sequencing the most valuable type-strain genomes for metagenomic binning, comparative biology and taxonomic classification.</title>
        <authorList>
            <person name="Goeker M."/>
        </authorList>
    </citation>
    <scope>NUCLEOTIDE SEQUENCE [LARGE SCALE GENOMIC DNA]</scope>
    <source>
        <strain evidence="1 2">DSM 5</strain>
    </source>
</reference>